<accession>A0A6P1T2K2</accession>
<dbReference type="RefSeq" id="WP_161862451.1">
    <property type="nucleotide sequence ID" value="NZ_CP046620.1"/>
</dbReference>
<dbReference type="EMBL" id="CP046620">
    <property type="protein sequence ID" value="QHQ35893.1"/>
    <property type="molecule type" value="Genomic_DNA"/>
</dbReference>
<organism evidence="2 3">
    <name type="scientific">Algicella marina</name>
    <dbReference type="NCBI Taxonomy" id="2683284"/>
    <lineage>
        <taxon>Bacteria</taxon>
        <taxon>Pseudomonadati</taxon>
        <taxon>Pseudomonadota</taxon>
        <taxon>Alphaproteobacteria</taxon>
        <taxon>Rhodobacterales</taxon>
        <taxon>Paracoccaceae</taxon>
        <taxon>Algicella</taxon>
    </lineage>
</organism>
<evidence type="ECO:0000313" key="2">
    <source>
        <dbReference type="EMBL" id="QHQ35893.1"/>
    </source>
</evidence>
<evidence type="ECO:0000256" key="1">
    <source>
        <dbReference type="SAM" id="SignalP"/>
    </source>
</evidence>
<gene>
    <name evidence="2" type="ORF">GO499_12265</name>
</gene>
<dbReference type="Pfam" id="PF01963">
    <property type="entry name" value="TraB_PrgY_gumN"/>
    <property type="match status" value="1"/>
</dbReference>
<dbReference type="PANTHER" id="PTHR40590:SF1">
    <property type="entry name" value="CYTOPLASMIC PROTEIN"/>
    <property type="match status" value="1"/>
</dbReference>
<evidence type="ECO:0008006" key="4">
    <source>
        <dbReference type="Google" id="ProtNLM"/>
    </source>
</evidence>
<dbReference type="KEGG" id="amaq:GO499_12265"/>
<protein>
    <recommendedName>
        <fullName evidence="4">TraB/GumN family protein</fullName>
    </recommendedName>
</protein>
<name>A0A6P1T2K2_9RHOB</name>
<proteinExistence type="predicted"/>
<sequence length="331" mass="36677">MQNFFRGLIAAAVIALPAGTLAQECEGQNILEARPAEYLARLDEAADKQPFPTGRFFQVSRGEASSILFGTIHLPDPDVAIIPPRLEMEIRRADRVFIELTEFEEQRMQRELMTTPALIRNSEGRRISDLLSGGEMEALAMALSSRGLTPPVFDRLEPWFLNLMVAMPKCVAVQQAKGEPILDRLIEASARRAEIPVEGLEAYDDVLGILSGGDYEDQVAYLMMSLPLLEHAPDAMEVTKQLYLAGDIVKIWEFSRMEAERLYDSDEVDEIFSESYEQLVTVRNRNWMDTLLPALDDGGAVVAVGALHLGGTSGLLAMLENEGFEVSAISE</sequence>
<reference evidence="2 3" key="1">
    <citation type="submission" date="2019-12" db="EMBL/GenBank/DDBJ databases">
        <title>Complete genome sequence of Algicella marina strain 9Alg 56(T) isolated from the red alga Tichocarpus crinitus.</title>
        <authorList>
            <person name="Kim S.-G."/>
            <person name="Nedashkovskaya O.I."/>
        </authorList>
    </citation>
    <scope>NUCLEOTIDE SEQUENCE [LARGE SCALE GENOMIC DNA]</scope>
    <source>
        <strain evidence="2 3">9Alg 56</strain>
    </source>
</reference>
<keyword evidence="1" id="KW-0732">Signal</keyword>
<dbReference type="Proteomes" id="UP000464495">
    <property type="component" value="Chromosome"/>
</dbReference>
<dbReference type="InterPro" id="IPR002816">
    <property type="entry name" value="TraB/PrgY/GumN_fam"/>
</dbReference>
<dbReference type="AlphaFoldDB" id="A0A6P1T2K2"/>
<keyword evidence="3" id="KW-1185">Reference proteome</keyword>
<dbReference type="PANTHER" id="PTHR40590">
    <property type="entry name" value="CYTOPLASMIC PROTEIN-RELATED"/>
    <property type="match status" value="1"/>
</dbReference>
<feature type="signal peptide" evidence="1">
    <location>
        <begin position="1"/>
        <end position="22"/>
    </location>
</feature>
<dbReference type="CDD" id="cd14789">
    <property type="entry name" value="Tiki"/>
    <property type="match status" value="1"/>
</dbReference>
<dbReference type="InterPro" id="IPR047111">
    <property type="entry name" value="YbaP-like"/>
</dbReference>
<evidence type="ECO:0000313" key="3">
    <source>
        <dbReference type="Proteomes" id="UP000464495"/>
    </source>
</evidence>
<feature type="chain" id="PRO_5026778550" description="TraB/GumN family protein" evidence="1">
    <location>
        <begin position="23"/>
        <end position="331"/>
    </location>
</feature>